<dbReference type="RefSeq" id="WP_201674602.1">
    <property type="nucleotide sequence ID" value="NZ_JAEQNE010000002.1"/>
</dbReference>
<evidence type="ECO:0000256" key="6">
    <source>
        <dbReference type="ARBA" id="ARBA00023136"/>
    </source>
</evidence>
<keyword evidence="4 7" id="KW-0812">Transmembrane</keyword>
<dbReference type="PANTHER" id="PTHR30250:SF10">
    <property type="entry name" value="LIPOPOLYSACCHARIDE BIOSYNTHESIS PROTEIN WZXC"/>
    <property type="match status" value="1"/>
</dbReference>
<feature type="transmembrane region" description="Helical" evidence="7">
    <location>
        <begin position="275"/>
        <end position="298"/>
    </location>
</feature>
<evidence type="ECO:0000256" key="1">
    <source>
        <dbReference type="ARBA" id="ARBA00004651"/>
    </source>
</evidence>
<feature type="transmembrane region" description="Helical" evidence="7">
    <location>
        <begin position="319"/>
        <end position="337"/>
    </location>
</feature>
<comment type="similarity">
    <text evidence="2">Belongs to the polysaccharide synthase family.</text>
</comment>
<evidence type="ECO:0000313" key="9">
    <source>
        <dbReference type="Proteomes" id="UP000599109"/>
    </source>
</evidence>
<dbReference type="AlphaFoldDB" id="A0A937CTX1"/>
<feature type="transmembrane region" description="Helical" evidence="7">
    <location>
        <begin position="59"/>
        <end position="80"/>
    </location>
</feature>
<evidence type="ECO:0000256" key="5">
    <source>
        <dbReference type="ARBA" id="ARBA00022989"/>
    </source>
</evidence>
<dbReference type="PANTHER" id="PTHR30250">
    <property type="entry name" value="PST FAMILY PREDICTED COLANIC ACID TRANSPORTER"/>
    <property type="match status" value="1"/>
</dbReference>
<protein>
    <submittedName>
        <fullName evidence="8">Oligosaccharide flippase family protein</fullName>
    </submittedName>
</protein>
<evidence type="ECO:0000256" key="4">
    <source>
        <dbReference type="ARBA" id="ARBA00022692"/>
    </source>
</evidence>
<feature type="transmembrane region" description="Helical" evidence="7">
    <location>
        <begin position="141"/>
        <end position="157"/>
    </location>
</feature>
<feature type="transmembrane region" description="Helical" evidence="7">
    <location>
        <begin position="200"/>
        <end position="221"/>
    </location>
</feature>
<feature type="transmembrane region" description="Helical" evidence="7">
    <location>
        <begin position="443"/>
        <end position="460"/>
    </location>
</feature>
<dbReference type="EMBL" id="JAEQNE010000002">
    <property type="protein sequence ID" value="MBL0392014.1"/>
    <property type="molecule type" value="Genomic_DNA"/>
</dbReference>
<name>A0A937CTX1_9BURK</name>
<keyword evidence="9" id="KW-1185">Reference proteome</keyword>
<feature type="transmembrane region" description="Helical" evidence="7">
    <location>
        <begin position="169"/>
        <end position="194"/>
    </location>
</feature>
<dbReference type="Pfam" id="PF13440">
    <property type="entry name" value="Polysacc_synt_3"/>
    <property type="match status" value="1"/>
</dbReference>
<comment type="subcellular location">
    <subcellularLocation>
        <location evidence="1">Cell membrane</location>
        <topology evidence="1">Multi-pass membrane protein</topology>
    </subcellularLocation>
</comment>
<keyword evidence="3" id="KW-1003">Cell membrane</keyword>
<feature type="transmembrane region" description="Helical" evidence="7">
    <location>
        <begin position="357"/>
        <end position="378"/>
    </location>
</feature>
<evidence type="ECO:0000313" key="8">
    <source>
        <dbReference type="EMBL" id="MBL0392014.1"/>
    </source>
</evidence>
<dbReference type="Proteomes" id="UP000599109">
    <property type="component" value="Unassembled WGS sequence"/>
</dbReference>
<feature type="transmembrane region" description="Helical" evidence="7">
    <location>
        <begin position="241"/>
        <end position="263"/>
    </location>
</feature>
<reference evidence="8 9" key="1">
    <citation type="journal article" date="2017" name="Int. J. Syst. Evol. Microbiol.">
        <title>Ramlibacter monticola sp. nov., isolated from forest soil.</title>
        <authorList>
            <person name="Chaudhary D.K."/>
            <person name="Kim J."/>
        </authorList>
    </citation>
    <scope>NUCLEOTIDE SEQUENCE [LARGE SCALE GENOMIC DNA]</scope>
    <source>
        <strain evidence="8 9">KACC 19175</strain>
    </source>
</reference>
<sequence length="462" mass="49325">MATGSRRFAPPLHPPMQHPSLVRSAVTAGIWTLAGHGSSQVLRLLGNLLLTRLLAPESFGVMSIATVVSVGVVMFSDLGLRQVIVRSNRASDPVFVNTVWTLQFLQGLAVASLLLLIAGGVAYAQHAGRIPADSTYASKDLPLLIAGLSFGAVLAGLESTRLATAEKDMLLRPVVLIELGSQAAGLLATCAAALVHPSIFVLLLGAIVSGAIKVGASHLLASGIRNRLHFSWPVVREVCRISNWIVLSSALTFLAGNIDKLFLAWLLGSHTMGQFAIAALLVGALTDVVARISSRVAFPALTKAYERDALGLARTYYRVRIPTDAFCLVLAAFLFWFGRDVVRILYDNRYEQAGEFLHILAIALVGSRYSVVPYMYLLLGRPGLMAAEQAFRLTGSVFAIGLGYRLLGTTGAAWGVALGQLSGSLAGLLLFQPRLRLLSVRRELVALALFVGVFGLFGFASH</sequence>
<gene>
    <name evidence="8" type="ORF">JJ685_12810</name>
</gene>
<evidence type="ECO:0000256" key="3">
    <source>
        <dbReference type="ARBA" id="ARBA00022475"/>
    </source>
</evidence>
<dbReference type="InterPro" id="IPR050833">
    <property type="entry name" value="Poly_Biosynth_Transport"/>
</dbReference>
<dbReference type="GO" id="GO:0005886">
    <property type="term" value="C:plasma membrane"/>
    <property type="evidence" value="ECO:0007669"/>
    <property type="project" value="UniProtKB-SubCell"/>
</dbReference>
<evidence type="ECO:0000256" key="2">
    <source>
        <dbReference type="ARBA" id="ARBA00007430"/>
    </source>
</evidence>
<keyword evidence="5 7" id="KW-1133">Transmembrane helix</keyword>
<proteinExistence type="inferred from homology"/>
<evidence type="ECO:0000256" key="7">
    <source>
        <dbReference type="SAM" id="Phobius"/>
    </source>
</evidence>
<comment type="caution">
    <text evidence="8">The sequence shown here is derived from an EMBL/GenBank/DDBJ whole genome shotgun (WGS) entry which is preliminary data.</text>
</comment>
<accession>A0A937CTX1</accession>
<keyword evidence="6 7" id="KW-0472">Membrane</keyword>
<organism evidence="8 9">
    <name type="scientific">Ramlibacter monticola</name>
    <dbReference type="NCBI Taxonomy" id="1926872"/>
    <lineage>
        <taxon>Bacteria</taxon>
        <taxon>Pseudomonadati</taxon>
        <taxon>Pseudomonadota</taxon>
        <taxon>Betaproteobacteria</taxon>
        <taxon>Burkholderiales</taxon>
        <taxon>Comamonadaceae</taxon>
        <taxon>Ramlibacter</taxon>
    </lineage>
</organism>
<feature type="transmembrane region" description="Helical" evidence="7">
    <location>
        <begin position="100"/>
        <end position="121"/>
    </location>
</feature>